<reference evidence="2" key="1">
    <citation type="journal article" date="2014" name="Int. J. Syst. Evol. Microbiol.">
        <title>Complete genome of a new Firmicutes species belonging to the dominant human colonic microbiota ('Ruminococcus bicirculans') reveals two chromosomes and a selective capacity to utilize plant glucans.</title>
        <authorList>
            <consortium name="NISC Comparative Sequencing Program"/>
            <person name="Wegmann U."/>
            <person name="Louis P."/>
            <person name="Goesmann A."/>
            <person name="Henrissat B."/>
            <person name="Duncan S.H."/>
            <person name="Flint H.J."/>
        </authorList>
    </citation>
    <scope>NUCLEOTIDE SEQUENCE</scope>
    <source>
        <strain evidence="2">CECT 8482</strain>
    </source>
</reference>
<proteinExistence type="predicted"/>
<protein>
    <submittedName>
        <fullName evidence="2">Uncharacterized protein</fullName>
    </submittedName>
</protein>
<reference evidence="2" key="3">
    <citation type="submission" date="2023-06" db="EMBL/GenBank/DDBJ databases">
        <authorList>
            <person name="Lucena T."/>
            <person name="Sun Q."/>
        </authorList>
    </citation>
    <scope>NUCLEOTIDE SEQUENCE</scope>
    <source>
        <strain evidence="2">CECT 8482</strain>
    </source>
</reference>
<dbReference type="EMBL" id="JAUFRC010000005">
    <property type="protein sequence ID" value="MDN3714435.1"/>
    <property type="molecule type" value="Genomic_DNA"/>
</dbReference>
<dbReference type="RefSeq" id="WP_377686341.1">
    <property type="nucleotide sequence ID" value="NZ_JBHMDZ010000015.1"/>
</dbReference>
<organism evidence="2 5">
    <name type="scientific">Paracoccus cavernae</name>
    <dbReference type="NCBI Taxonomy" id="1571207"/>
    <lineage>
        <taxon>Bacteria</taxon>
        <taxon>Pseudomonadati</taxon>
        <taxon>Pseudomonadota</taxon>
        <taxon>Alphaproteobacteria</taxon>
        <taxon>Rhodobacterales</taxon>
        <taxon>Paracoccaceae</taxon>
        <taxon>Paracoccus</taxon>
    </lineage>
</organism>
<accession>A0ABT8DBX0</accession>
<gene>
    <name evidence="2" type="ORF">QWZ10_25210</name>
    <name evidence="3" type="ORF">QWZ10_25910</name>
    <name evidence="4" type="ORF">QWZ10_26240</name>
</gene>
<dbReference type="EMBL" id="JAUFRC010000004">
    <property type="protein sequence ID" value="MDN3714387.1"/>
    <property type="molecule type" value="Genomic_DNA"/>
</dbReference>
<evidence type="ECO:0000313" key="3">
    <source>
        <dbReference type="EMBL" id="MDN3714387.1"/>
    </source>
</evidence>
<dbReference type="Proteomes" id="UP001243846">
    <property type="component" value="Unassembled WGS sequence"/>
</dbReference>
<dbReference type="EMBL" id="JAUFRC010000004">
    <property type="protein sequence ID" value="MDN3714273.1"/>
    <property type="molecule type" value="Genomic_DNA"/>
</dbReference>
<evidence type="ECO:0000313" key="4">
    <source>
        <dbReference type="EMBL" id="MDN3714435.1"/>
    </source>
</evidence>
<name>A0ABT8DBX0_9RHOB</name>
<keyword evidence="5" id="KW-1185">Reference proteome</keyword>
<evidence type="ECO:0000313" key="2">
    <source>
        <dbReference type="EMBL" id="MDN3714273.1"/>
    </source>
</evidence>
<sequence length="88" mass="9456">MSIHPGTFHPLDAESIAAMCEGKGAFASAKQAHKVAKRRKWACDVYRCQSCGHFHLGTPSARATKGHPLSGNRRGVAITNAGKKRSLK</sequence>
<comment type="caution">
    <text evidence="2">The sequence shown here is derived from an EMBL/GenBank/DDBJ whole genome shotgun (WGS) entry which is preliminary data.</text>
</comment>
<evidence type="ECO:0000313" key="5">
    <source>
        <dbReference type="Proteomes" id="UP001243846"/>
    </source>
</evidence>
<reference evidence="5" key="2">
    <citation type="journal article" date="2019" name="Int. J. Syst. Evol. Microbiol.">
        <title>The Global Catalogue of Microorganisms (GCM) 10K type strain sequencing project: providing services to taxonomists for standard genome sequencing and annotation.</title>
        <authorList>
            <consortium name="The Broad Institute Genomics Platform"/>
            <consortium name="The Broad Institute Genome Sequencing Center for Infectious Disease"/>
            <person name="Wu L."/>
            <person name="Ma J."/>
        </authorList>
    </citation>
    <scope>NUCLEOTIDE SEQUENCE [LARGE SCALE GENOMIC DNA]</scope>
    <source>
        <strain evidence="5">CECT 8482</strain>
    </source>
</reference>
<feature type="region of interest" description="Disordered" evidence="1">
    <location>
        <begin position="59"/>
        <end position="88"/>
    </location>
</feature>
<evidence type="ECO:0000256" key="1">
    <source>
        <dbReference type="SAM" id="MobiDB-lite"/>
    </source>
</evidence>